<keyword evidence="1" id="KW-1133">Transmembrane helix</keyword>
<evidence type="ECO:0000313" key="2">
    <source>
        <dbReference type="EMBL" id="MPN54118.1"/>
    </source>
</evidence>
<keyword evidence="1" id="KW-0472">Membrane</keyword>
<protein>
    <submittedName>
        <fullName evidence="2">Uncharacterized protein</fullName>
    </submittedName>
</protein>
<organism evidence="2">
    <name type="scientific">bioreactor metagenome</name>
    <dbReference type="NCBI Taxonomy" id="1076179"/>
    <lineage>
        <taxon>unclassified sequences</taxon>
        <taxon>metagenomes</taxon>
        <taxon>ecological metagenomes</taxon>
    </lineage>
</organism>
<dbReference type="EMBL" id="VSSQ01122034">
    <property type="protein sequence ID" value="MPN54118.1"/>
    <property type="molecule type" value="Genomic_DNA"/>
</dbReference>
<dbReference type="AlphaFoldDB" id="A0A645IRW5"/>
<sequence>MCQLILHDHITNRINTFDIGFHLIIHFYLAFGTGFYTHLFESQILGIERTANRDQGLLSYNGIPIF</sequence>
<keyword evidence="1" id="KW-0812">Transmembrane</keyword>
<evidence type="ECO:0000256" key="1">
    <source>
        <dbReference type="SAM" id="Phobius"/>
    </source>
</evidence>
<accession>A0A645IRW5</accession>
<proteinExistence type="predicted"/>
<gene>
    <name evidence="2" type="ORF">SDC9_201787</name>
</gene>
<reference evidence="2" key="1">
    <citation type="submission" date="2019-08" db="EMBL/GenBank/DDBJ databases">
        <authorList>
            <person name="Kucharzyk K."/>
            <person name="Murdoch R.W."/>
            <person name="Higgins S."/>
            <person name="Loffler F."/>
        </authorList>
    </citation>
    <scope>NUCLEOTIDE SEQUENCE</scope>
</reference>
<name>A0A645IRW5_9ZZZZ</name>
<comment type="caution">
    <text evidence="2">The sequence shown here is derived from an EMBL/GenBank/DDBJ whole genome shotgun (WGS) entry which is preliminary data.</text>
</comment>
<feature type="transmembrane region" description="Helical" evidence="1">
    <location>
        <begin position="19"/>
        <end position="39"/>
    </location>
</feature>